<name>A0AA38RS06_9PEZI</name>
<dbReference type="AlphaFoldDB" id="A0AA38RS06"/>
<sequence>MKIGEETPAAINWRCAPSGCSFGFGLCCVVGASLPDAVLASYRRLRKGSFEAADQAVVHACYLQCLTGSLTLLKGEEKWILSTLRVMTKQLRVSVVA</sequence>
<dbReference type="Proteomes" id="UP001174694">
    <property type="component" value="Unassembled WGS sequence"/>
</dbReference>
<comment type="caution">
    <text evidence="1">The sequence shown here is derived from an EMBL/GenBank/DDBJ whole genome shotgun (WGS) entry which is preliminary data.</text>
</comment>
<evidence type="ECO:0000313" key="2">
    <source>
        <dbReference type="Proteomes" id="UP001174694"/>
    </source>
</evidence>
<proteinExistence type="predicted"/>
<gene>
    <name evidence="1" type="ORF">NKR23_g1029</name>
</gene>
<reference evidence="1" key="1">
    <citation type="submission" date="2022-07" db="EMBL/GenBank/DDBJ databases">
        <title>Fungi with potential for degradation of polypropylene.</title>
        <authorList>
            <person name="Gostincar C."/>
        </authorList>
    </citation>
    <scope>NUCLEOTIDE SEQUENCE</scope>
    <source>
        <strain evidence="1">EXF-13308</strain>
    </source>
</reference>
<protein>
    <submittedName>
        <fullName evidence="1">Uncharacterized protein</fullName>
    </submittedName>
</protein>
<keyword evidence="2" id="KW-1185">Reference proteome</keyword>
<organism evidence="1 2">
    <name type="scientific">Pleurostoma richardsiae</name>
    <dbReference type="NCBI Taxonomy" id="41990"/>
    <lineage>
        <taxon>Eukaryota</taxon>
        <taxon>Fungi</taxon>
        <taxon>Dikarya</taxon>
        <taxon>Ascomycota</taxon>
        <taxon>Pezizomycotina</taxon>
        <taxon>Sordariomycetes</taxon>
        <taxon>Sordariomycetidae</taxon>
        <taxon>Calosphaeriales</taxon>
        <taxon>Pleurostomataceae</taxon>
        <taxon>Pleurostoma</taxon>
    </lineage>
</organism>
<accession>A0AA38RS06</accession>
<dbReference type="EMBL" id="JANBVO010000002">
    <property type="protein sequence ID" value="KAJ9156244.1"/>
    <property type="molecule type" value="Genomic_DNA"/>
</dbReference>
<evidence type="ECO:0000313" key="1">
    <source>
        <dbReference type="EMBL" id="KAJ9156244.1"/>
    </source>
</evidence>